<gene>
    <name evidence="1" type="ORF">SETTUDRAFT_159469</name>
</gene>
<dbReference type="Proteomes" id="UP000016935">
    <property type="component" value="Unassembled WGS sequence"/>
</dbReference>
<proteinExistence type="predicted"/>
<dbReference type="RefSeq" id="XP_008022806.1">
    <property type="nucleotide sequence ID" value="XM_008024615.1"/>
</dbReference>
<reference evidence="1 2" key="2">
    <citation type="journal article" date="2013" name="PLoS Genet.">
        <title>Comparative genome structure, secondary metabolite, and effector coding capacity across Cochliobolus pathogens.</title>
        <authorList>
            <person name="Condon B.J."/>
            <person name="Leng Y."/>
            <person name="Wu D."/>
            <person name="Bushley K.E."/>
            <person name="Ohm R.A."/>
            <person name="Otillar R."/>
            <person name="Martin J."/>
            <person name="Schackwitz W."/>
            <person name="Grimwood J."/>
            <person name="MohdZainudin N."/>
            <person name="Xue C."/>
            <person name="Wang R."/>
            <person name="Manning V.A."/>
            <person name="Dhillon B."/>
            <person name="Tu Z.J."/>
            <person name="Steffenson B.J."/>
            <person name="Salamov A."/>
            <person name="Sun H."/>
            <person name="Lowry S."/>
            <person name="LaButti K."/>
            <person name="Han J."/>
            <person name="Copeland A."/>
            <person name="Lindquist E."/>
            <person name="Barry K."/>
            <person name="Schmutz J."/>
            <person name="Baker S.E."/>
            <person name="Ciuffetti L.M."/>
            <person name="Grigoriev I.V."/>
            <person name="Zhong S."/>
            <person name="Turgeon B.G."/>
        </authorList>
    </citation>
    <scope>NUCLEOTIDE SEQUENCE [LARGE SCALE GENOMIC DNA]</scope>
    <source>
        <strain evidence="2">28A</strain>
    </source>
</reference>
<dbReference type="HOGENOM" id="CLU_2251722_0_0_1"/>
<dbReference type="AlphaFoldDB" id="R0KAB2"/>
<evidence type="ECO:0000313" key="2">
    <source>
        <dbReference type="Proteomes" id="UP000016935"/>
    </source>
</evidence>
<dbReference type="EMBL" id="KB908504">
    <property type="protein sequence ID" value="EOA89918.1"/>
    <property type="molecule type" value="Genomic_DNA"/>
</dbReference>
<sequence length="104" mass="11024">MAMYKSSVAVRRGSCLIPASMCLVLVILARRSPLRAKFPKPVTAIRALEAPSSSLQRLRIQISTIPSTTAIFAPGARTRAPGASTPSLAANMGHATRALLVHMD</sequence>
<name>R0KAB2_EXST2</name>
<evidence type="ECO:0000313" key="1">
    <source>
        <dbReference type="EMBL" id="EOA89918.1"/>
    </source>
</evidence>
<keyword evidence="2" id="KW-1185">Reference proteome</keyword>
<reference evidence="1 2" key="1">
    <citation type="journal article" date="2012" name="PLoS Pathog.">
        <title>Diverse lifestyles and strategies of plant pathogenesis encoded in the genomes of eighteen Dothideomycetes fungi.</title>
        <authorList>
            <person name="Ohm R.A."/>
            <person name="Feau N."/>
            <person name="Henrissat B."/>
            <person name="Schoch C.L."/>
            <person name="Horwitz B.A."/>
            <person name="Barry K.W."/>
            <person name="Condon B.J."/>
            <person name="Copeland A.C."/>
            <person name="Dhillon B."/>
            <person name="Glaser F."/>
            <person name="Hesse C.N."/>
            <person name="Kosti I."/>
            <person name="LaButti K."/>
            <person name="Lindquist E.A."/>
            <person name="Lucas S."/>
            <person name="Salamov A.A."/>
            <person name="Bradshaw R.E."/>
            <person name="Ciuffetti L."/>
            <person name="Hamelin R.C."/>
            <person name="Kema G.H.J."/>
            <person name="Lawrence C."/>
            <person name="Scott J.A."/>
            <person name="Spatafora J.W."/>
            <person name="Turgeon B.G."/>
            <person name="de Wit P.J.G.M."/>
            <person name="Zhong S."/>
            <person name="Goodwin S.B."/>
            <person name="Grigoriev I.V."/>
        </authorList>
    </citation>
    <scope>NUCLEOTIDE SEQUENCE [LARGE SCALE GENOMIC DNA]</scope>
    <source>
        <strain evidence="2">28A</strain>
    </source>
</reference>
<organism evidence="1 2">
    <name type="scientific">Exserohilum turcicum (strain 28A)</name>
    <name type="common">Northern leaf blight fungus</name>
    <name type="synonym">Setosphaeria turcica</name>
    <dbReference type="NCBI Taxonomy" id="671987"/>
    <lineage>
        <taxon>Eukaryota</taxon>
        <taxon>Fungi</taxon>
        <taxon>Dikarya</taxon>
        <taxon>Ascomycota</taxon>
        <taxon>Pezizomycotina</taxon>
        <taxon>Dothideomycetes</taxon>
        <taxon>Pleosporomycetidae</taxon>
        <taxon>Pleosporales</taxon>
        <taxon>Pleosporineae</taxon>
        <taxon>Pleosporaceae</taxon>
        <taxon>Exserohilum</taxon>
    </lineage>
</organism>
<accession>R0KAB2</accession>
<protein>
    <submittedName>
        <fullName evidence="1">Uncharacterized protein</fullName>
    </submittedName>
</protein>
<dbReference type="GeneID" id="19397938"/>